<sequence>MRIKISIGWVEDTNDLDPHPPTGPPPDKAPTTPSPTIQHPHGQQQQQQQQQQQPRSHLKQVWGQLVEVVSRTCLESTWHGPRHCWLQRGTLHGFLWLVLTFSLFIVLCYIMVSILLDFSNRDIRLRARYRARVNELPGGHDGVELDHATRAGGHGGRPEFLRETHHNLTRLLQRHNMTLLQLYDKISLSMGPQCCGYTRPITTVSGKCHALVLDSSMRQLSNSEYTGLYLYLKDTSHLIPELSRKVVNAAAMGLPGIQVSLLDNTRIPMFVMELGTNVVRPGFLTALEVTLTKVDNRNVRTTVDFLEPPCYSTQDSNFAQDSPSLLGLSPNCHINVMFSCISQYCPHCYPLYAYDLQKAPEEGRVCSVLEEAECMKATTYIYAGYPPNRNDTNTTYLPDSCLYPDWAGCARVCEVINFDHTPVVTPFSQHVQRSLTRYLGLEANLSSVGVVMVYFRHMEYTLHTYYRESLPDLLGTLGGYLGMLVGASLISALEVILGTLHVFLVTVAALLNPCH</sequence>
<keyword evidence="4 12" id="KW-0894">Sodium channel</keyword>
<keyword evidence="7" id="KW-0915">Sodium</keyword>
<evidence type="ECO:0000313" key="15">
    <source>
        <dbReference type="EMBL" id="KAK4291666.1"/>
    </source>
</evidence>
<evidence type="ECO:0000256" key="5">
    <source>
        <dbReference type="ARBA" id="ARBA00022692"/>
    </source>
</evidence>
<evidence type="ECO:0000256" key="4">
    <source>
        <dbReference type="ARBA" id="ARBA00022461"/>
    </source>
</evidence>
<dbReference type="Pfam" id="PF00858">
    <property type="entry name" value="ASC"/>
    <property type="match status" value="1"/>
</dbReference>
<keyword evidence="10 12" id="KW-0739">Sodium transport</keyword>
<evidence type="ECO:0000256" key="8">
    <source>
        <dbReference type="ARBA" id="ARBA00023065"/>
    </source>
</evidence>
<comment type="similarity">
    <text evidence="2 12">Belongs to the amiloride-sensitive sodium channel (TC 1.A.6) family.</text>
</comment>
<evidence type="ECO:0000256" key="7">
    <source>
        <dbReference type="ARBA" id="ARBA00023053"/>
    </source>
</evidence>
<dbReference type="GO" id="GO:0005886">
    <property type="term" value="C:plasma membrane"/>
    <property type="evidence" value="ECO:0007669"/>
    <property type="project" value="TreeGrafter"/>
</dbReference>
<reference evidence="15" key="1">
    <citation type="submission" date="2023-11" db="EMBL/GenBank/DDBJ databases">
        <title>Genome assemblies of two species of porcelain crab, Petrolisthes cinctipes and Petrolisthes manimaculis (Anomura: Porcellanidae).</title>
        <authorList>
            <person name="Angst P."/>
        </authorList>
    </citation>
    <scope>NUCLEOTIDE SEQUENCE</scope>
    <source>
        <strain evidence="15">PB745_02</strain>
        <tissue evidence="15">Gill</tissue>
    </source>
</reference>
<name>A0AAE1TNM8_9EUCA</name>
<evidence type="ECO:0000256" key="14">
    <source>
        <dbReference type="SAM" id="Phobius"/>
    </source>
</evidence>
<accession>A0AAE1TNM8</accession>
<evidence type="ECO:0000256" key="10">
    <source>
        <dbReference type="ARBA" id="ARBA00023201"/>
    </source>
</evidence>
<keyword evidence="16" id="KW-1185">Reference proteome</keyword>
<comment type="caution">
    <text evidence="15">The sequence shown here is derived from an EMBL/GenBank/DDBJ whole genome shotgun (WGS) entry which is preliminary data.</text>
</comment>
<keyword evidence="8 12" id="KW-0406">Ion transport</keyword>
<evidence type="ECO:0000256" key="12">
    <source>
        <dbReference type="RuleBase" id="RU000679"/>
    </source>
</evidence>
<proteinExistence type="inferred from homology"/>
<dbReference type="EMBL" id="JAWZYT010005081">
    <property type="protein sequence ID" value="KAK4291666.1"/>
    <property type="molecule type" value="Genomic_DNA"/>
</dbReference>
<feature type="transmembrane region" description="Helical" evidence="14">
    <location>
        <begin position="477"/>
        <end position="510"/>
    </location>
</feature>
<dbReference type="Proteomes" id="UP001292094">
    <property type="component" value="Unassembled WGS sequence"/>
</dbReference>
<dbReference type="GO" id="GO:0015280">
    <property type="term" value="F:ligand-gated sodium channel activity"/>
    <property type="evidence" value="ECO:0007669"/>
    <property type="project" value="TreeGrafter"/>
</dbReference>
<feature type="region of interest" description="Disordered" evidence="13">
    <location>
        <begin position="1"/>
        <end position="56"/>
    </location>
</feature>
<keyword evidence="3 12" id="KW-0813">Transport</keyword>
<evidence type="ECO:0000256" key="6">
    <source>
        <dbReference type="ARBA" id="ARBA00022989"/>
    </source>
</evidence>
<dbReference type="Gene3D" id="1.10.287.770">
    <property type="entry name" value="YojJ-like"/>
    <property type="match status" value="1"/>
</dbReference>
<comment type="subcellular location">
    <subcellularLocation>
        <location evidence="1">Membrane</location>
        <topology evidence="1">Multi-pass membrane protein</topology>
    </subcellularLocation>
</comment>
<keyword evidence="9 14" id="KW-0472">Membrane</keyword>
<dbReference type="AlphaFoldDB" id="A0AAE1TNM8"/>
<dbReference type="PANTHER" id="PTHR11690">
    <property type="entry name" value="AMILORIDE-SENSITIVE SODIUM CHANNEL-RELATED"/>
    <property type="match status" value="1"/>
</dbReference>
<keyword evidence="5 12" id="KW-0812">Transmembrane</keyword>
<evidence type="ECO:0000256" key="1">
    <source>
        <dbReference type="ARBA" id="ARBA00004141"/>
    </source>
</evidence>
<evidence type="ECO:0000256" key="2">
    <source>
        <dbReference type="ARBA" id="ARBA00007193"/>
    </source>
</evidence>
<protein>
    <submittedName>
        <fullName evidence="15">Uncharacterized protein</fullName>
    </submittedName>
</protein>
<feature type="compositionally biased region" description="Low complexity" evidence="13">
    <location>
        <begin position="43"/>
        <end position="53"/>
    </location>
</feature>
<feature type="transmembrane region" description="Helical" evidence="14">
    <location>
        <begin position="94"/>
        <end position="118"/>
    </location>
</feature>
<organism evidence="15 16">
    <name type="scientific">Petrolisthes manimaculis</name>
    <dbReference type="NCBI Taxonomy" id="1843537"/>
    <lineage>
        <taxon>Eukaryota</taxon>
        <taxon>Metazoa</taxon>
        <taxon>Ecdysozoa</taxon>
        <taxon>Arthropoda</taxon>
        <taxon>Crustacea</taxon>
        <taxon>Multicrustacea</taxon>
        <taxon>Malacostraca</taxon>
        <taxon>Eumalacostraca</taxon>
        <taxon>Eucarida</taxon>
        <taxon>Decapoda</taxon>
        <taxon>Pleocyemata</taxon>
        <taxon>Anomura</taxon>
        <taxon>Galatheoidea</taxon>
        <taxon>Porcellanidae</taxon>
        <taxon>Petrolisthes</taxon>
    </lineage>
</organism>
<keyword evidence="11 12" id="KW-0407">Ion channel</keyword>
<evidence type="ECO:0000313" key="16">
    <source>
        <dbReference type="Proteomes" id="UP001292094"/>
    </source>
</evidence>
<evidence type="ECO:0000256" key="3">
    <source>
        <dbReference type="ARBA" id="ARBA00022448"/>
    </source>
</evidence>
<evidence type="ECO:0000256" key="13">
    <source>
        <dbReference type="SAM" id="MobiDB-lite"/>
    </source>
</evidence>
<evidence type="ECO:0000256" key="9">
    <source>
        <dbReference type="ARBA" id="ARBA00023136"/>
    </source>
</evidence>
<keyword evidence="6 14" id="KW-1133">Transmembrane helix</keyword>
<feature type="compositionally biased region" description="Pro residues" evidence="13">
    <location>
        <begin position="19"/>
        <end position="28"/>
    </location>
</feature>
<gene>
    <name evidence="15" type="ORF">Pmani_035523</name>
</gene>
<evidence type="ECO:0000256" key="11">
    <source>
        <dbReference type="ARBA" id="ARBA00023303"/>
    </source>
</evidence>
<dbReference type="InterPro" id="IPR001873">
    <property type="entry name" value="ENaC"/>
</dbReference>